<keyword evidence="2" id="KW-0732">Signal</keyword>
<dbReference type="EMBL" id="ML986588">
    <property type="protein sequence ID" value="KAF2268127.1"/>
    <property type="molecule type" value="Genomic_DNA"/>
</dbReference>
<evidence type="ECO:0008006" key="5">
    <source>
        <dbReference type="Google" id="ProtNLM"/>
    </source>
</evidence>
<organism evidence="3 4">
    <name type="scientific">Lojkania enalia</name>
    <dbReference type="NCBI Taxonomy" id="147567"/>
    <lineage>
        <taxon>Eukaryota</taxon>
        <taxon>Fungi</taxon>
        <taxon>Dikarya</taxon>
        <taxon>Ascomycota</taxon>
        <taxon>Pezizomycotina</taxon>
        <taxon>Dothideomycetes</taxon>
        <taxon>Pleosporomycetidae</taxon>
        <taxon>Pleosporales</taxon>
        <taxon>Pleosporales incertae sedis</taxon>
        <taxon>Lojkania</taxon>
    </lineage>
</organism>
<name>A0A9P4KHF6_9PLEO</name>
<accession>A0A9P4KHF6</accession>
<feature type="signal peptide" evidence="2">
    <location>
        <begin position="1"/>
        <end position="22"/>
    </location>
</feature>
<keyword evidence="4" id="KW-1185">Reference proteome</keyword>
<evidence type="ECO:0000313" key="3">
    <source>
        <dbReference type="EMBL" id="KAF2268127.1"/>
    </source>
</evidence>
<evidence type="ECO:0000256" key="1">
    <source>
        <dbReference type="SAM" id="MobiDB-lite"/>
    </source>
</evidence>
<proteinExistence type="predicted"/>
<comment type="caution">
    <text evidence="3">The sequence shown here is derived from an EMBL/GenBank/DDBJ whole genome shotgun (WGS) entry which is preliminary data.</text>
</comment>
<reference evidence="4" key="1">
    <citation type="journal article" date="2020" name="Stud. Mycol.">
        <title>101 Dothideomycetes genomes: A test case for predicting lifestyles and emergence of pathogens.</title>
        <authorList>
            <person name="Haridas S."/>
            <person name="Albert R."/>
            <person name="Binder M."/>
            <person name="Bloem J."/>
            <person name="LaButti K."/>
            <person name="Salamov A."/>
            <person name="Andreopoulos B."/>
            <person name="Baker S."/>
            <person name="Barry K."/>
            <person name="Bills G."/>
            <person name="Bluhm B."/>
            <person name="Cannon C."/>
            <person name="Castanera R."/>
            <person name="Culley D."/>
            <person name="Daum C."/>
            <person name="Ezra D."/>
            <person name="Gonzalez J."/>
            <person name="Henrissat B."/>
            <person name="Kuo A."/>
            <person name="Liang C."/>
            <person name="Lipzen A."/>
            <person name="Lutzoni F."/>
            <person name="Magnuson J."/>
            <person name="Mondo S."/>
            <person name="Nolan M."/>
            <person name="Ohm R."/>
            <person name="Pangilinan J."/>
            <person name="Park H.-J."/>
            <person name="Ramirez L."/>
            <person name="Alfaro M."/>
            <person name="Sun H."/>
            <person name="Tritt A."/>
            <person name="Yoshinaga Y."/>
            <person name="Zwiers L.-H."/>
            <person name="Turgeon B."/>
            <person name="Goodwin S."/>
            <person name="Spatafora J."/>
            <person name="Crous P."/>
            <person name="Grigoriev I."/>
        </authorList>
    </citation>
    <scope>NUCLEOTIDE SEQUENCE [LARGE SCALE GENOMIC DNA]</scope>
    <source>
        <strain evidence="4">CBS 304.66</strain>
    </source>
</reference>
<feature type="chain" id="PRO_5040180611" description="Jacalin-type lectin domain-containing protein" evidence="2">
    <location>
        <begin position="23"/>
        <end position="392"/>
    </location>
</feature>
<evidence type="ECO:0000256" key="2">
    <source>
        <dbReference type="SAM" id="SignalP"/>
    </source>
</evidence>
<dbReference type="AlphaFoldDB" id="A0A9P4KHF6"/>
<dbReference type="Gene3D" id="2.170.15.10">
    <property type="entry name" value="Proaerolysin, chain A, domain 3"/>
    <property type="match status" value="1"/>
</dbReference>
<protein>
    <recommendedName>
        <fullName evidence="5">Jacalin-type lectin domain-containing protein</fullName>
    </recommendedName>
</protein>
<dbReference type="OrthoDB" id="3758675at2759"/>
<dbReference type="Proteomes" id="UP000800093">
    <property type="component" value="Unassembled WGS sequence"/>
</dbReference>
<feature type="region of interest" description="Disordered" evidence="1">
    <location>
        <begin position="359"/>
        <end position="392"/>
    </location>
</feature>
<evidence type="ECO:0000313" key="4">
    <source>
        <dbReference type="Proteomes" id="UP000800093"/>
    </source>
</evidence>
<gene>
    <name evidence="3" type="ORF">CC78DRAFT_530503</name>
</gene>
<sequence>MRFFSPQALLIGASLLPSLALAADMKDCEGGPWGNWLEVGNTSTDEEDKNNICETLWSKGVVINGVEAWGSKDRVEAIQFYFTDGSSSKQLGEPGGASSQKLTWDPAQETVTQVKMWGNGKASGLGKILMKTSGGGSLEVGRSPSDSQTTFEPDLYTGILLGALVYVNDEDKDVGRLGLLFLRSKIKAITINEMQFQDTPEALNEKHKGLQNILLEEGDHINTNDSKGTWVFGNEVSKKVTKKLTNQATHTFGWHYDIEAKAQVLGIGFRLETGIKYEYQNMKAEENGEETEIKLKWEIRQELDPNQKVFCRATVLNGEYKGAYNGKVALELEDGYNYEFWSAGEYEQIAYGTVKSKCQSTEMPPFSDDPTEDDPAAKRSIQFPRRAILEAN</sequence>